<keyword evidence="2" id="KW-0456">Lyase</keyword>
<dbReference type="InterPro" id="IPR017939">
    <property type="entry name" value="G-Glutamylcylcotransferase"/>
</dbReference>
<dbReference type="PANTHER" id="PTHR12935">
    <property type="entry name" value="GAMMA-GLUTAMYLCYCLOTRANSFERASE"/>
    <property type="match status" value="1"/>
</dbReference>
<feature type="active site" description="Proton acceptor" evidence="3">
    <location>
        <position position="121"/>
    </location>
</feature>
<proteinExistence type="predicted"/>
<dbReference type="STRING" id="1284197.S8AMA8"/>
<accession>S8AMA8</accession>
<dbReference type="eggNOG" id="ENOG502S329">
    <property type="taxonomic scope" value="Eukaryota"/>
</dbReference>
<evidence type="ECO:0000313" key="7">
    <source>
        <dbReference type="Proteomes" id="UP000015100"/>
    </source>
</evidence>
<dbReference type="Gene3D" id="3.10.490.10">
    <property type="entry name" value="Gamma-glutamyl cyclotransferase-like"/>
    <property type="match status" value="1"/>
</dbReference>
<gene>
    <name evidence="6" type="ORF">H072_3801</name>
</gene>
<dbReference type="EMBL" id="AQGS01000127">
    <property type="protein sequence ID" value="EPS42236.1"/>
    <property type="molecule type" value="Genomic_DNA"/>
</dbReference>
<evidence type="ECO:0000256" key="1">
    <source>
        <dbReference type="ARBA" id="ARBA00012346"/>
    </source>
</evidence>
<dbReference type="GO" id="GO:0003839">
    <property type="term" value="F:gamma-glutamylcyclotransferase activity"/>
    <property type="evidence" value="ECO:0007669"/>
    <property type="project" value="UniProtKB-EC"/>
</dbReference>
<evidence type="ECO:0000256" key="4">
    <source>
        <dbReference type="PIRSR" id="PIRSR617939-2"/>
    </source>
</evidence>
<dbReference type="AlphaFoldDB" id="S8AMA8"/>
<evidence type="ECO:0000256" key="2">
    <source>
        <dbReference type="ARBA" id="ARBA00023239"/>
    </source>
</evidence>
<dbReference type="HOGENOM" id="CLU_030506_0_0_1"/>
<dbReference type="PANTHER" id="PTHR12935:SF0">
    <property type="entry name" value="GAMMA-GLUTAMYLCYCLOTRANSFERASE"/>
    <property type="match status" value="1"/>
</dbReference>
<evidence type="ECO:0000256" key="5">
    <source>
        <dbReference type="SAM" id="Phobius"/>
    </source>
</evidence>
<protein>
    <recommendedName>
        <fullName evidence="1">gamma-glutamylcyclotransferase</fullName>
        <ecNumber evidence="1">4.3.2.9</ecNumber>
    </recommendedName>
</protein>
<dbReference type="Proteomes" id="UP000015100">
    <property type="component" value="Unassembled WGS sequence"/>
</dbReference>
<keyword evidence="5" id="KW-0812">Transmembrane</keyword>
<reference evidence="7" key="2">
    <citation type="submission" date="2013-04" db="EMBL/GenBank/DDBJ databases">
        <title>Genomic mechanisms accounting for the adaptation to parasitism in nematode-trapping fungi.</title>
        <authorList>
            <person name="Ahren D.G."/>
        </authorList>
    </citation>
    <scope>NUCLEOTIDE SEQUENCE [LARGE SCALE GENOMIC DNA]</scope>
    <source>
        <strain evidence="7">CBS 200.50</strain>
    </source>
</reference>
<feature type="binding site" evidence="4">
    <location>
        <begin position="42"/>
        <end position="47"/>
    </location>
    <ligand>
        <name>substrate</name>
    </ligand>
</feature>
<dbReference type="OMA" id="CFAGTQY"/>
<keyword evidence="7" id="KW-1185">Reference proteome</keyword>
<feature type="transmembrane region" description="Helical" evidence="5">
    <location>
        <begin position="206"/>
        <end position="226"/>
    </location>
</feature>
<evidence type="ECO:0000313" key="6">
    <source>
        <dbReference type="EMBL" id="EPS42236.1"/>
    </source>
</evidence>
<feature type="binding site" evidence="4">
    <location>
        <position position="167"/>
    </location>
    <ligand>
        <name>substrate</name>
    </ligand>
</feature>
<comment type="caution">
    <text evidence="6">The sequence shown here is derived from an EMBL/GenBank/DDBJ whole genome shotgun (WGS) entry which is preliminary data.</text>
</comment>
<keyword evidence="5" id="KW-0472">Membrane</keyword>
<sequence>MATFVNRALYGRRHNVTRSDAAQMARPATAFPSPNFKENFKYLAYGSNLSAETFLGRRGIKPLSQVTVRVPTLTLAFDLAGIPYKEPRFANVRSREEGDQELMGVVYEVTPKDYSTILMTEGGYNVISATCIPLTPVEGIPSFEANTLIVPTGGTRTQHDGLPSLRYLNLLLRGAEEHRLPQNYQKYLADTGYYKASTWRQKTGSVSVLLTALPVVVTLFALRAILSDKKGKAPNWLNTVQRWCFARIWSVYDHMWRPLYGDGENDKHTVENSQRVEEGTGISAETDALLGKMEEVTAATQMESGSRA</sequence>
<organism evidence="6 7">
    <name type="scientific">Dactylellina haptotyla (strain CBS 200.50)</name>
    <name type="common">Nematode-trapping fungus</name>
    <name type="synonym">Monacrosporium haptotylum</name>
    <dbReference type="NCBI Taxonomy" id="1284197"/>
    <lineage>
        <taxon>Eukaryota</taxon>
        <taxon>Fungi</taxon>
        <taxon>Dikarya</taxon>
        <taxon>Ascomycota</taxon>
        <taxon>Pezizomycotina</taxon>
        <taxon>Orbiliomycetes</taxon>
        <taxon>Orbiliales</taxon>
        <taxon>Orbiliaceae</taxon>
        <taxon>Dactylellina</taxon>
    </lineage>
</organism>
<reference evidence="6 7" key="1">
    <citation type="journal article" date="2013" name="PLoS Genet.">
        <title>Genomic mechanisms accounting for the adaptation to parasitism in nematode-trapping fungi.</title>
        <authorList>
            <person name="Meerupati T."/>
            <person name="Andersson K.M."/>
            <person name="Friman E."/>
            <person name="Kumar D."/>
            <person name="Tunlid A."/>
            <person name="Ahren D."/>
        </authorList>
    </citation>
    <scope>NUCLEOTIDE SEQUENCE [LARGE SCALE GENOMIC DNA]</scope>
    <source>
        <strain evidence="6 7">CBS 200.50</strain>
    </source>
</reference>
<dbReference type="OrthoDB" id="2017317at2759"/>
<dbReference type="EC" id="4.3.2.9" evidence="1"/>
<evidence type="ECO:0000256" key="3">
    <source>
        <dbReference type="PIRSR" id="PIRSR617939-1"/>
    </source>
</evidence>
<keyword evidence="5" id="KW-1133">Transmembrane helix</keyword>
<name>S8AMA8_DACHA</name>